<protein>
    <recommendedName>
        <fullName evidence="2">Autotransporter outer membrane beta-barrel domain-containing protein</fullName>
    </recommendedName>
</protein>
<reference evidence="1" key="1">
    <citation type="submission" date="2018-05" db="EMBL/GenBank/DDBJ databases">
        <authorList>
            <person name="Lanie J.A."/>
            <person name="Ng W.-L."/>
            <person name="Kazmierczak K.M."/>
            <person name="Andrzejewski T.M."/>
            <person name="Davidsen T.M."/>
            <person name="Wayne K.J."/>
            <person name="Tettelin H."/>
            <person name="Glass J.I."/>
            <person name="Rusch D."/>
            <person name="Podicherti R."/>
            <person name="Tsui H.-C.T."/>
            <person name="Winkler M.E."/>
        </authorList>
    </citation>
    <scope>NUCLEOTIDE SEQUENCE</scope>
</reference>
<evidence type="ECO:0008006" key="2">
    <source>
        <dbReference type="Google" id="ProtNLM"/>
    </source>
</evidence>
<gene>
    <name evidence="1" type="ORF">METZ01_LOCUS494216</name>
</gene>
<feature type="non-terminal residue" evidence="1">
    <location>
        <position position="236"/>
    </location>
</feature>
<name>A0A383DA69_9ZZZZ</name>
<accession>A0A383DA69</accession>
<dbReference type="Gene3D" id="2.160.20.10">
    <property type="entry name" value="Single-stranded right-handed beta-helix, Pectin lyase-like"/>
    <property type="match status" value="1"/>
</dbReference>
<dbReference type="EMBL" id="UINC01215602">
    <property type="protein sequence ID" value="SVE41362.1"/>
    <property type="molecule type" value="Genomic_DNA"/>
</dbReference>
<dbReference type="AlphaFoldDB" id="A0A383DA69"/>
<evidence type="ECO:0000313" key="1">
    <source>
        <dbReference type="EMBL" id="SVE41362.1"/>
    </source>
</evidence>
<organism evidence="1">
    <name type="scientific">marine metagenome</name>
    <dbReference type="NCBI Taxonomy" id="408172"/>
    <lineage>
        <taxon>unclassified sequences</taxon>
        <taxon>metagenomes</taxon>
        <taxon>ecological metagenomes</taxon>
    </lineage>
</organism>
<sequence>GGKINITSSSKIVQSHGSLLNVSGQTSGGSIKLSSKGFISSGNIKAIGNSLKGGFVDIEASNDIRLLSSNIDASGNTQGGLIRVGGAFQGGNNLIRTSEQEQLFVNRWGTTPKIINAQKVLISDGSNIDISGSTGPGGSAIIWSDKETTMLGDVKANGTVGGAVEVSSKDTLRHVGLSNISISEGGHLLLDPKNITVGDVASSQNWIYRGLIGYDYANTSNNDTNNTNLRKGDWAG</sequence>
<proteinExistence type="predicted"/>
<feature type="non-terminal residue" evidence="1">
    <location>
        <position position="1"/>
    </location>
</feature>
<dbReference type="InterPro" id="IPR012334">
    <property type="entry name" value="Pectin_lyas_fold"/>
</dbReference>